<feature type="transmembrane region" description="Helical" evidence="9">
    <location>
        <begin position="848"/>
        <end position="870"/>
    </location>
</feature>
<keyword evidence="4 9" id="KW-0812">Transmembrane</keyword>
<dbReference type="SUPFAM" id="SSF82866">
    <property type="entry name" value="Multidrug efflux transporter AcrB transmembrane domain"/>
    <property type="match status" value="2"/>
</dbReference>
<dbReference type="Gene3D" id="1.20.1640.10">
    <property type="entry name" value="Multidrug efflux transporter AcrB transmembrane domain"/>
    <property type="match status" value="2"/>
</dbReference>
<keyword evidence="12" id="KW-1185">Reference proteome</keyword>
<reference evidence="11" key="1">
    <citation type="submission" date="2022-11" db="UniProtKB">
        <authorList>
            <consortium name="EnsemblMetazoa"/>
        </authorList>
    </citation>
    <scope>IDENTIFICATION</scope>
</reference>
<dbReference type="GO" id="GO:0005886">
    <property type="term" value="C:plasma membrane"/>
    <property type="evidence" value="ECO:0007669"/>
    <property type="project" value="UniProtKB-SubCell"/>
</dbReference>
<evidence type="ECO:0000256" key="6">
    <source>
        <dbReference type="ARBA" id="ARBA00023136"/>
    </source>
</evidence>
<evidence type="ECO:0000256" key="8">
    <source>
        <dbReference type="SAM" id="MobiDB-lite"/>
    </source>
</evidence>
<feature type="compositionally biased region" description="Basic and acidic residues" evidence="8">
    <location>
        <begin position="942"/>
        <end position="957"/>
    </location>
</feature>
<dbReference type="OMA" id="ATEFIFA"/>
<evidence type="ECO:0000256" key="9">
    <source>
        <dbReference type="SAM" id="Phobius"/>
    </source>
</evidence>
<dbReference type="InterPro" id="IPR003392">
    <property type="entry name" value="PTHD_SSD"/>
</dbReference>
<evidence type="ECO:0000256" key="7">
    <source>
        <dbReference type="ARBA" id="ARBA00023180"/>
    </source>
</evidence>
<dbReference type="PANTHER" id="PTHR10796:SF92">
    <property type="entry name" value="PATCHED-RELATED, ISOFORM A"/>
    <property type="match status" value="1"/>
</dbReference>
<feature type="transmembrane region" description="Helical" evidence="9">
    <location>
        <begin position="877"/>
        <end position="899"/>
    </location>
</feature>
<dbReference type="FunFam" id="1.20.1640.10:FF:000013">
    <property type="entry name" value="PaTched Related family"/>
    <property type="match status" value="1"/>
</dbReference>
<dbReference type="GeneID" id="119729044"/>
<feature type="domain" description="SSD" evidence="10">
    <location>
        <begin position="304"/>
        <end position="469"/>
    </location>
</feature>
<feature type="region of interest" description="Disordered" evidence="8">
    <location>
        <begin position="909"/>
        <end position="971"/>
    </location>
</feature>
<feature type="transmembrane region" description="Helical" evidence="9">
    <location>
        <begin position="27"/>
        <end position="49"/>
    </location>
</feature>
<evidence type="ECO:0000256" key="5">
    <source>
        <dbReference type="ARBA" id="ARBA00022989"/>
    </source>
</evidence>
<protein>
    <recommendedName>
        <fullName evidence="10">SSD domain-containing protein</fullName>
    </recommendedName>
</protein>
<comment type="subcellular location">
    <subcellularLocation>
        <location evidence="1">Cell membrane</location>
        <topology evidence="1">Multi-pass membrane protein</topology>
    </subcellularLocation>
</comment>
<feature type="transmembrane region" description="Helical" evidence="9">
    <location>
        <begin position="441"/>
        <end position="469"/>
    </location>
</feature>
<proteinExistence type="inferred from homology"/>
<feature type="transmembrane region" description="Helical" evidence="9">
    <location>
        <begin position="415"/>
        <end position="435"/>
    </location>
</feature>
<feature type="transmembrane region" description="Helical" evidence="9">
    <location>
        <begin position="376"/>
        <end position="395"/>
    </location>
</feature>
<accession>A0A914A0W8</accession>
<dbReference type="PROSITE" id="PS50156">
    <property type="entry name" value="SSD"/>
    <property type="match status" value="1"/>
</dbReference>
<feature type="transmembrane region" description="Helical" evidence="9">
    <location>
        <begin position="807"/>
        <end position="828"/>
    </location>
</feature>
<dbReference type="PANTHER" id="PTHR10796">
    <property type="entry name" value="PATCHED-RELATED"/>
    <property type="match status" value="1"/>
</dbReference>
<dbReference type="OrthoDB" id="6510177at2759"/>
<comment type="similarity">
    <text evidence="2">Belongs to the patched family.</text>
</comment>
<feature type="transmembrane region" description="Helical" evidence="9">
    <location>
        <begin position="774"/>
        <end position="795"/>
    </location>
</feature>
<dbReference type="RefSeq" id="XP_038057469.1">
    <property type="nucleotide sequence ID" value="XM_038201541.1"/>
</dbReference>
<feature type="transmembrane region" description="Helical" evidence="9">
    <location>
        <begin position="312"/>
        <end position="330"/>
    </location>
</feature>
<evidence type="ECO:0000259" key="10">
    <source>
        <dbReference type="PROSITE" id="PS50156"/>
    </source>
</evidence>
<evidence type="ECO:0000256" key="3">
    <source>
        <dbReference type="ARBA" id="ARBA00022475"/>
    </source>
</evidence>
<sequence>MAKWDCFNQLISRLFYRYGRLIARRPGIFLIVPLIIAGCLSSGMIFLTIETDAAYLFTPDNSRARDEVAEMSRLFPVNYEKFLPNRVLTTQEYGGSVVVTARDNSNILREEVMAEIIHLDHVLRSLELQAWGANTSITYADICCHFTHDECLEDPVLKLLNYSSKSVTTKNLTYPFSYLDLTDLSFSPSDISFEFPDFFDGSSNIFPFDLESVPDFSLLIPTGPQNISVNIGASLGGVVLHENSDIIKSAKALNIMYFLRSGTEEERVLAEEWERAFLSAFQTLYGQYLYIEVAVFASTTLSDELIAMATRVMPRFCLTFSLLICFAVFSCMMSDWVFSKPWLGQFGVISAMLAIASSMGLLSYCGLPFNEVSASMPFLAIGIGIDDMFIMLAAWRKTSIKLPVEERLGQTYAEAAVSITITSITDALAFGIGSITTLPAIRVFCLYSGVAIIFDYLYQISFFGACMVYTGRREAKRKHCTTLKPVLPRDEAPSKIYRLMCAGGVSKQSPTGEPKDHAVMRFFKDYYGPLITTPIAKIATIVLYCVYVGGAVFGCLHMTEGMQYKDIFSDDSYAHHYMIERAEYFTAFAAPISVVITEPVAYWEKDTQEQIENVTRNFEDLDNIYDSRFTDSWLRKYLEYLKTENTQSDSDNTTGLDEQTFLTTLQQDFLTNPLFEPFVLDVKFENISGRNVISASRLIFMPGNVSTTTEESKLMLDVRATADSAQLPLIVSSPPFEFFEQYLVVLPNTMQNLIIATVCMCIISLVFIPHPVSAVMITVCVISIELGVIGFMSMWDVSMDGVSMINIILCIGFSVDFSAHITYSFVTAPCDTGNEAAIFALHSLGMPILQGASSTILGIAAIATSPAYIFRSFFKTMFLVMTLGLLHGILFLPVLLTLLRPCMRLGKSKPKPPADLTTKTQEDKATKADDVQISLDQMPRTPPEKDQQTIDSNKDESSIDEEPKEIEVAKL</sequence>
<evidence type="ECO:0000313" key="11">
    <source>
        <dbReference type="EnsemblMetazoa" id="XP_038057467.1"/>
    </source>
</evidence>
<dbReference type="RefSeq" id="XP_038057467.1">
    <property type="nucleotide sequence ID" value="XM_038201539.1"/>
</dbReference>
<feature type="compositionally biased region" description="Basic and acidic residues" evidence="8">
    <location>
        <begin position="920"/>
        <end position="930"/>
    </location>
</feature>
<dbReference type="Proteomes" id="UP000887568">
    <property type="component" value="Unplaced"/>
</dbReference>
<organism evidence="11 12">
    <name type="scientific">Patiria miniata</name>
    <name type="common">Bat star</name>
    <name type="synonym">Asterina miniata</name>
    <dbReference type="NCBI Taxonomy" id="46514"/>
    <lineage>
        <taxon>Eukaryota</taxon>
        <taxon>Metazoa</taxon>
        <taxon>Echinodermata</taxon>
        <taxon>Eleutherozoa</taxon>
        <taxon>Asterozoa</taxon>
        <taxon>Asteroidea</taxon>
        <taxon>Valvatacea</taxon>
        <taxon>Valvatida</taxon>
        <taxon>Asterinidae</taxon>
        <taxon>Patiria</taxon>
    </lineage>
</organism>
<feature type="transmembrane region" description="Helical" evidence="9">
    <location>
        <begin position="750"/>
        <end position="768"/>
    </location>
</feature>
<dbReference type="AlphaFoldDB" id="A0A914A0W8"/>
<evidence type="ECO:0000256" key="4">
    <source>
        <dbReference type="ARBA" id="ARBA00022692"/>
    </source>
</evidence>
<feature type="transmembrane region" description="Helical" evidence="9">
    <location>
        <begin position="342"/>
        <end position="364"/>
    </location>
</feature>
<keyword evidence="5 9" id="KW-1133">Transmembrane helix</keyword>
<evidence type="ECO:0000256" key="1">
    <source>
        <dbReference type="ARBA" id="ARBA00004651"/>
    </source>
</evidence>
<dbReference type="EnsemblMetazoa" id="XM_038201541.1">
    <property type="protein sequence ID" value="XP_038057469.1"/>
    <property type="gene ID" value="LOC119729044"/>
</dbReference>
<evidence type="ECO:0000313" key="12">
    <source>
        <dbReference type="Proteomes" id="UP000887568"/>
    </source>
</evidence>
<dbReference type="InterPro" id="IPR000731">
    <property type="entry name" value="SSD"/>
</dbReference>
<keyword evidence="6 9" id="KW-0472">Membrane</keyword>
<keyword evidence="3" id="KW-1003">Cell membrane</keyword>
<dbReference type="EnsemblMetazoa" id="XM_038201540.1">
    <property type="protein sequence ID" value="XP_038057468.1"/>
    <property type="gene ID" value="LOC119729044"/>
</dbReference>
<evidence type="ECO:0000256" key="2">
    <source>
        <dbReference type="ARBA" id="ARBA00005585"/>
    </source>
</evidence>
<dbReference type="EnsemblMetazoa" id="XM_038201539.1">
    <property type="protein sequence ID" value="XP_038057467.1"/>
    <property type="gene ID" value="LOC119729044"/>
</dbReference>
<dbReference type="Pfam" id="PF02460">
    <property type="entry name" value="Patched"/>
    <property type="match status" value="1"/>
</dbReference>
<dbReference type="RefSeq" id="XP_038057468.1">
    <property type="nucleotide sequence ID" value="XM_038201540.1"/>
</dbReference>
<keyword evidence="7" id="KW-0325">Glycoprotein</keyword>
<name>A0A914A0W8_PATMI</name>
<dbReference type="InterPro" id="IPR051697">
    <property type="entry name" value="Patched_domain-protein"/>
</dbReference>